<dbReference type="FunFam" id="2.40.110.10:FF:000011">
    <property type="entry name" value="Acyl-CoA dehydrogenase FadE34"/>
    <property type="match status" value="1"/>
</dbReference>
<dbReference type="InterPro" id="IPR046373">
    <property type="entry name" value="Acyl-CoA_Oxase/DH_mid-dom_sf"/>
</dbReference>
<feature type="region of interest" description="Disordered" evidence="6">
    <location>
        <begin position="392"/>
        <end position="411"/>
    </location>
</feature>
<dbReference type="Gene3D" id="2.40.110.10">
    <property type="entry name" value="Butyryl-CoA Dehydrogenase, subunit A, domain 2"/>
    <property type="match status" value="1"/>
</dbReference>
<evidence type="ECO:0000259" key="8">
    <source>
        <dbReference type="Pfam" id="PF02770"/>
    </source>
</evidence>
<dbReference type="Proteomes" id="UP000586827">
    <property type="component" value="Unassembled WGS sequence"/>
</dbReference>
<dbReference type="PANTHER" id="PTHR43292">
    <property type="entry name" value="ACYL-COA DEHYDROGENASE"/>
    <property type="match status" value="1"/>
</dbReference>
<dbReference type="GO" id="GO:0005886">
    <property type="term" value="C:plasma membrane"/>
    <property type="evidence" value="ECO:0007669"/>
    <property type="project" value="TreeGrafter"/>
</dbReference>
<name>A0A849BZU7_9NOCA</name>
<keyword evidence="3" id="KW-0285">Flavoprotein</keyword>
<evidence type="ECO:0000313" key="10">
    <source>
        <dbReference type="EMBL" id="NNH70858.1"/>
    </source>
</evidence>
<keyword evidence="4" id="KW-0274">FAD</keyword>
<feature type="domain" description="Acyl-CoA oxidase/dehydrogenase middle" evidence="8">
    <location>
        <begin position="128"/>
        <end position="222"/>
    </location>
</feature>
<dbReference type="RefSeq" id="WP_067523284.1">
    <property type="nucleotide sequence ID" value="NZ_JABELX010000004.1"/>
</dbReference>
<dbReference type="InterPro" id="IPR037069">
    <property type="entry name" value="AcylCoA_DH/ox_N_sf"/>
</dbReference>
<evidence type="ECO:0000256" key="5">
    <source>
        <dbReference type="ARBA" id="ARBA00023002"/>
    </source>
</evidence>
<evidence type="ECO:0000313" key="11">
    <source>
        <dbReference type="Proteomes" id="UP000586827"/>
    </source>
</evidence>
<evidence type="ECO:0000256" key="6">
    <source>
        <dbReference type="SAM" id="MobiDB-lite"/>
    </source>
</evidence>
<dbReference type="GO" id="GO:0050660">
    <property type="term" value="F:flavin adenine dinucleotide binding"/>
    <property type="evidence" value="ECO:0007669"/>
    <property type="project" value="InterPro"/>
</dbReference>
<dbReference type="SUPFAM" id="SSF56645">
    <property type="entry name" value="Acyl-CoA dehydrogenase NM domain-like"/>
    <property type="match status" value="2"/>
</dbReference>
<dbReference type="Pfam" id="PF00441">
    <property type="entry name" value="Acyl-CoA_dh_1"/>
    <property type="match status" value="2"/>
</dbReference>
<feature type="domain" description="Acyl-CoA dehydrogenase/oxidase C-terminal" evidence="7">
    <location>
        <begin position="234"/>
        <end position="386"/>
    </location>
</feature>
<dbReference type="SUPFAM" id="SSF47203">
    <property type="entry name" value="Acyl-CoA dehydrogenase C-terminal domain-like"/>
    <property type="match status" value="2"/>
</dbReference>
<feature type="region of interest" description="Disordered" evidence="6">
    <location>
        <begin position="1"/>
        <end position="20"/>
    </location>
</feature>
<evidence type="ECO:0000256" key="4">
    <source>
        <dbReference type="ARBA" id="ARBA00022827"/>
    </source>
</evidence>
<dbReference type="PANTHER" id="PTHR43292:SF3">
    <property type="entry name" value="ACYL-COA DEHYDROGENASE FADE29"/>
    <property type="match status" value="1"/>
</dbReference>
<dbReference type="Pfam" id="PF02770">
    <property type="entry name" value="Acyl-CoA_dh_M"/>
    <property type="match status" value="1"/>
</dbReference>
<evidence type="ECO:0000259" key="9">
    <source>
        <dbReference type="Pfam" id="PF02771"/>
    </source>
</evidence>
<comment type="cofactor">
    <cofactor evidence="1">
        <name>FAD</name>
        <dbReference type="ChEBI" id="CHEBI:57692"/>
    </cofactor>
</comment>
<dbReference type="AlphaFoldDB" id="A0A849BZU7"/>
<dbReference type="InterPro" id="IPR036250">
    <property type="entry name" value="AcylCo_DH-like_C"/>
</dbReference>
<organism evidence="10 11">
    <name type="scientific">Nocardia uniformis</name>
    <dbReference type="NCBI Taxonomy" id="53432"/>
    <lineage>
        <taxon>Bacteria</taxon>
        <taxon>Bacillati</taxon>
        <taxon>Actinomycetota</taxon>
        <taxon>Actinomycetes</taxon>
        <taxon>Mycobacteriales</taxon>
        <taxon>Nocardiaceae</taxon>
        <taxon>Nocardia</taxon>
    </lineage>
</organism>
<dbReference type="InterPro" id="IPR009100">
    <property type="entry name" value="AcylCoA_DH/oxidase_NM_dom_sf"/>
</dbReference>
<keyword evidence="11" id="KW-1185">Reference proteome</keyword>
<dbReference type="Gene3D" id="1.10.540.10">
    <property type="entry name" value="Acyl-CoA dehydrogenase/oxidase, N-terminal domain"/>
    <property type="match status" value="2"/>
</dbReference>
<feature type="domain" description="Acyl-CoA dehydrogenase/oxidase C-terminal" evidence="7">
    <location>
        <begin position="629"/>
        <end position="760"/>
    </location>
</feature>
<dbReference type="InterPro" id="IPR009075">
    <property type="entry name" value="AcylCo_DH/oxidase_C"/>
</dbReference>
<evidence type="ECO:0000256" key="1">
    <source>
        <dbReference type="ARBA" id="ARBA00001974"/>
    </source>
</evidence>
<keyword evidence="5" id="KW-0560">Oxidoreductase</keyword>
<sequence>MAGSRAGRPREGSTGPGDWRERLTALLDSYAKRPWPKTSEERAAAARAWHSEMVDVGVAAPGWPKSVGGLDLGLEDQLDYYRMTSAAGVPKHPNSIAFIVAPTLIVYGTEAQKARFLEPLLRAEETWCQGFSEPGAGSDLASLSTRAVRDGDNYRVTGQKIWTTRAAEADWMFALVRTGPPGRGTDGISYLLIPMTSPGIDVRPLRDAAGGHHFAEIFLDDVVVPAENLVGTEGNGWSVMRTSLGHERATAFLADEFRYRGLVDKVFALAKEQGYADNALVRQELAFIETGVRAIAANSARALDAVLRKADPGGVASVNRLVKSEFEQQLHRLAQRLTATGAALSSRSEGAVDGGRWSYGYFMSRASTIGAGTAEIQRNAIAEQVLGLPSHRGESIRPPAVAPGRPLTRPDEDEAALRDVLGTALASRTSTEQLLAWASKTTGYDAGLWDELVRFGLPGLAVPEELGGGGAGMRMLAVAVEEAGYAAAPVPLVPTLIALEVLRQAGAAATVRAVCAGTTAAFVVPVDDNGWVVDGRLPMLDGSRLSGSVERVHGAPVADQLVLLARDTADGELVLGTVKTLYAEVVPQESVDLTGTIGIVVLDGVEPEVIARGAEVTRILDAARRVAQVVLAADSVGVANRALALAVDWAGQRQQFGRLIGSYQAISHRCAGMLVGAEGSRGQVLAAAHLDSNDPEVHLSADIAAAAALDAAVSAAEACIQIHGGIGFTWEHPAHLLLRRAIANQVALGRPENLRDRAAGAVLDRLC</sequence>
<feature type="domain" description="Acyl-CoA dehydrogenase/oxidase N-terminal" evidence="9">
    <location>
        <begin position="412"/>
        <end position="508"/>
    </location>
</feature>
<dbReference type="InterPro" id="IPR052161">
    <property type="entry name" value="Mycobact_Acyl-CoA_DH"/>
</dbReference>
<evidence type="ECO:0000256" key="3">
    <source>
        <dbReference type="ARBA" id="ARBA00022630"/>
    </source>
</evidence>
<protein>
    <submittedName>
        <fullName evidence="10">Acyl-CoA dehydrogenase</fullName>
    </submittedName>
</protein>
<feature type="domain" description="Acyl-CoA dehydrogenase/oxidase N-terminal" evidence="9">
    <location>
        <begin position="34"/>
        <end position="124"/>
    </location>
</feature>
<dbReference type="GO" id="GO:0016627">
    <property type="term" value="F:oxidoreductase activity, acting on the CH-CH group of donors"/>
    <property type="evidence" value="ECO:0007669"/>
    <property type="project" value="InterPro"/>
</dbReference>
<dbReference type="Pfam" id="PF02771">
    <property type="entry name" value="Acyl-CoA_dh_N"/>
    <property type="match status" value="2"/>
</dbReference>
<comment type="similarity">
    <text evidence="2">Belongs to the acyl-CoA dehydrogenase family.</text>
</comment>
<proteinExistence type="inferred from homology"/>
<dbReference type="InterPro" id="IPR006091">
    <property type="entry name" value="Acyl-CoA_Oxase/DH_mid-dom"/>
</dbReference>
<evidence type="ECO:0000256" key="2">
    <source>
        <dbReference type="ARBA" id="ARBA00009347"/>
    </source>
</evidence>
<evidence type="ECO:0000259" key="7">
    <source>
        <dbReference type="Pfam" id="PF00441"/>
    </source>
</evidence>
<dbReference type="InterPro" id="IPR013786">
    <property type="entry name" value="AcylCoA_DH/ox_N"/>
</dbReference>
<accession>A0A849BZU7</accession>
<comment type="caution">
    <text evidence="10">The sequence shown here is derived from an EMBL/GenBank/DDBJ whole genome shotgun (WGS) entry which is preliminary data.</text>
</comment>
<dbReference type="Gene3D" id="1.20.140.10">
    <property type="entry name" value="Butyryl-CoA Dehydrogenase, subunit A, domain 3"/>
    <property type="match status" value="2"/>
</dbReference>
<reference evidence="10 11" key="1">
    <citation type="submission" date="2020-05" db="EMBL/GenBank/DDBJ databases">
        <title>MicrobeNet Type strains.</title>
        <authorList>
            <person name="Nicholson A.C."/>
        </authorList>
    </citation>
    <scope>NUCLEOTIDE SEQUENCE [LARGE SCALE GENOMIC DNA]</scope>
    <source>
        <strain evidence="10 11">JCM 3224</strain>
    </source>
</reference>
<gene>
    <name evidence="10" type="ORF">HLB23_13460</name>
</gene>
<dbReference type="EMBL" id="JABELX010000004">
    <property type="protein sequence ID" value="NNH70858.1"/>
    <property type="molecule type" value="Genomic_DNA"/>
</dbReference>